<gene>
    <name evidence="1" type="ORF">SDC9_139651</name>
</gene>
<sequence>MDFIFFTCMLYYNRSSPKLNTLALNSLLEIKMRIDNDGCVKQEYQDNFSDYCSWLNTTYQSDMKNTTLLYILSNTIKEKLLIQASIDRANRKSNTDLIARKRKAILEALKTSCVFATTPDTNCYAITNSFIVIEYNRELLGEQTFTHTTDFIKERIENCLFHASGKAFNSFVFDAEYDRSDESLTNFEKLLEQSKQNGLTIDQSYNYSFFSEAEYFPFSVASRERFNKLKSQFRNCGEFSQGRGFPVYTDSSKPKFGFGVDETNFLEFTEDLSDEDLDRLLLEYKAQNTYIYDGNYPDVQLQYSETELRELLKISAVKITYHFTLYIPMEKIGFFTINKQEVETITMLES</sequence>
<dbReference type="EMBL" id="VSSQ01039448">
    <property type="protein sequence ID" value="MPM92516.1"/>
    <property type="molecule type" value="Genomic_DNA"/>
</dbReference>
<dbReference type="AlphaFoldDB" id="A0A645DT54"/>
<comment type="caution">
    <text evidence="1">The sequence shown here is derived from an EMBL/GenBank/DDBJ whole genome shotgun (WGS) entry which is preliminary data.</text>
</comment>
<evidence type="ECO:0000313" key="1">
    <source>
        <dbReference type="EMBL" id="MPM92516.1"/>
    </source>
</evidence>
<protein>
    <submittedName>
        <fullName evidence="1">Uncharacterized protein</fullName>
    </submittedName>
</protein>
<proteinExistence type="predicted"/>
<organism evidence="1">
    <name type="scientific">bioreactor metagenome</name>
    <dbReference type="NCBI Taxonomy" id="1076179"/>
    <lineage>
        <taxon>unclassified sequences</taxon>
        <taxon>metagenomes</taxon>
        <taxon>ecological metagenomes</taxon>
    </lineage>
</organism>
<name>A0A645DT54_9ZZZZ</name>
<accession>A0A645DT54</accession>
<reference evidence="1" key="1">
    <citation type="submission" date="2019-08" db="EMBL/GenBank/DDBJ databases">
        <authorList>
            <person name="Kucharzyk K."/>
            <person name="Murdoch R.W."/>
            <person name="Higgins S."/>
            <person name="Loffler F."/>
        </authorList>
    </citation>
    <scope>NUCLEOTIDE SEQUENCE</scope>
</reference>